<gene>
    <name evidence="1" type="ORF">GCM10011386_07510</name>
</gene>
<proteinExistence type="predicted"/>
<protein>
    <submittedName>
        <fullName evidence="1">Uncharacterized protein</fullName>
    </submittedName>
</protein>
<reference evidence="2" key="1">
    <citation type="journal article" date="2019" name="Int. J. Syst. Evol. Microbiol.">
        <title>The Global Catalogue of Microorganisms (GCM) 10K type strain sequencing project: providing services to taxonomists for standard genome sequencing and annotation.</title>
        <authorList>
            <consortium name="The Broad Institute Genomics Platform"/>
            <consortium name="The Broad Institute Genome Sequencing Center for Infectious Disease"/>
            <person name="Wu L."/>
            <person name="Ma J."/>
        </authorList>
    </citation>
    <scope>NUCLEOTIDE SEQUENCE [LARGE SCALE GENOMIC DNA]</scope>
    <source>
        <strain evidence="2">CGMCC 1.15342</strain>
    </source>
</reference>
<organism evidence="1 2">
    <name type="scientific">Parapedobacter defluvii</name>
    <dbReference type="NCBI Taxonomy" id="2045106"/>
    <lineage>
        <taxon>Bacteria</taxon>
        <taxon>Pseudomonadati</taxon>
        <taxon>Bacteroidota</taxon>
        <taxon>Sphingobacteriia</taxon>
        <taxon>Sphingobacteriales</taxon>
        <taxon>Sphingobacteriaceae</taxon>
        <taxon>Parapedobacter</taxon>
    </lineage>
</organism>
<accession>A0ABQ1L808</accession>
<evidence type="ECO:0000313" key="2">
    <source>
        <dbReference type="Proteomes" id="UP000597338"/>
    </source>
</evidence>
<sequence length="75" mass="8166">MLSGMTAITATVAKKKDIKTLTELLDRMGIQYKVDDSVKGGGLHNSVVDLSDEELCLKLAPAFDEIKARRLSTLT</sequence>
<evidence type="ECO:0000313" key="1">
    <source>
        <dbReference type="EMBL" id="GGC18068.1"/>
    </source>
</evidence>
<dbReference type="EMBL" id="BMIK01000001">
    <property type="protein sequence ID" value="GGC18068.1"/>
    <property type="molecule type" value="Genomic_DNA"/>
</dbReference>
<comment type="caution">
    <text evidence="1">The sequence shown here is derived from an EMBL/GenBank/DDBJ whole genome shotgun (WGS) entry which is preliminary data.</text>
</comment>
<dbReference type="Proteomes" id="UP000597338">
    <property type="component" value="Unassembled WGS sequence"/>
</dbReference>
<name>A0ABQ1L808_9SPHI</name>
<keyword evidence="2" id="KW-1185">Reference proteome</keyword>